<dbReference type="Gene3D" id="1.20.140.10">
    <property type="entry name" value="Butyryl-CoA Dehydrogenase, subunit A, domain 3"/>
    <property type="match status" value="1"/>
</dbReference>
<proteinExistence type="inferred from homology"/>
<dbReference type="EMBL" id="JAPMXC010000010">
    <property type="protein sequence ID" value="MCY0389419.1"/>
    <property type="molecule type" value="Genomic_DNA"/>
</dbReference>
<reference evidence="7" key="1">
    <citation type="submission" date="2022-11" db="EMBL/GenBank/DDBJ databases">
        <title>Robbsia betulipollinis sp. nov., isolated from pollen of birch (Betula pendula).</title>
        <authorList>
            <person name="Shi H."/>
            <person name="Ambika Manirajan B."/>
            <person name="Ratering S."/>
            <person name="Geissler-Plaum R."/>
            <person name="Schnell S."/>
        </authorList>
    </citation>
    <scope>NUCLEOTIDE SEQUENCE</scope>
    <source>
        <strain evidence="7">Bb-Pol-6</strain>
    </source>
</reference>
<comment type="similarity">
    <text evidence="2">Belongs to the acyl-CoA dehydrogenase family.</text>
</comment>
<dbReference type="InterPro" id="IPR013786">
    <property type="entry name" value="AcylCoA_DH/ox_N"/>
</dbReference>
<dbReference type="SUPFAM" id="SSF56645">
    <property type="entry name" value="Acyl-CoA dehydrogenase NM domain-like"/>
    <property type="match status" value="1"/>
</dbReference>
<evidence type="ECO:0000259" key="6">
    <source>
        <dbReference type="Pfam" id="PF02771"/>
    </source>
</evidence>
<gene>
    <name evidence="7" type="ORF">OVY01_19930</name>
</gene>
<comment type="caution">
    <text evidence="7">The sequence shown here is derived from an EMBL/GenBank/DDBJ whole genome shotgun (WGS) entry which is preliminary data.</text>
</comment>
<evidence type="ECO:0000256" key="2">
    <source>
        <dbReference type="ARBA" id="ARBA00009347"/>
    </source>
</evidence>
<dbReference type="RefSeq" id="WP_267849320.1">
    <property type="nucleotide sequence ID" value="NZ_JAPMXC010000010.1"/>
</dbReference>
<dbReference type="PIRSF" id="PIRSF016578">
    <property type="entry name" value="HsaA"/>
    <property type="match status" value="1"/>
</dbReference>
<dbReference type="PANTHER" id="PTHR43884:SF12">
    <property type="entry name" value="ISOVALERYL-COA DEHYDROGENASE, MITOCHONDRIAL-RELATED"/>
    <property type="match status" value="1"/>
</dbReference>
<dbReference type="Gene3D" id="1.10.540.10">
    <property type="entry name" value="Acyl-CoA dehydrogenase/oxidase, N-terminal domain"/>
    <property type="match status" value="1"/>
</dbReference>
<name>A0ABT3ZS87_9BURK</name>
<dbReference type="Gene3D" id="2.40.110.10">
    <property type="entry name" value="Butyryl-CoA Dehydrogenase, subunit A, domain 2"/>
    <property type="match status" value="1"/>
</dbReference>
<dbReference type="Pfam" id="PF02771">
    <property type="entry name" value="Acyl-CoA_dh_N"/>
    <property type="match status" value="1"/>
</dbReference>
<accession>A0ABT3ZS87</accession>
<keyword evidence="3" id="KW-0285">Flavoprotein</keyword>
<evidence type="ECO:0000259" key="5">
    <source>
        <dbReference type="Pfam" id="PF00441"/>
    </source>
</evidence>
<organism evidence="7 8">
    <name type="scientific">Robbsia betulipollinis</name>
    <dbReference type="NCBI Taxonomy" id="2981849"/>
    <lineage>
        <taxon>Bacteria</taxon>
        <taxon>Pseudomonadati</taxon>
        <taxon>Pseudomonadota</taxon>
        <taxon>Betaproteobacteria</taxon>
        <taxon>Burkholderiales</taxon>
        <taxon>Burkholderiaceae</taxon>
        <taxon>Robbsia</taxon>
    </lineage>
</organism>
<evidence type="ECO:0000313" key="7">
    <source>
        <dbReference type="EMBL" id="MCY0389419.1"/>
    </source>
</evidence>
<dbReference type="InterPro" id="IPR037069">
    <property type="entry name" value="AcylCoA_DH/ox_N_sf"/>
</dbReference>
<dbReference type="Pfam" id="PF00441">
    <property type="entry name" value="Acyl-CoA_dh_1"/>
    <property type="match status" value="1"/>
</dbReference>
<sequence>MIIARPTASRLESVENPRATSACRMPGRDWNAAAKTAAGVAAEFADAVDVEGRFPAEGIAALREQRLLAAAISSDLGGDGATLRDIATICRTLGTACASTAMIYAMHQAQVYCLIKHMQDDAWFATFFQDMARAQWLLASATSEDTVGGDLRSSVCAVVADAAGDFTLSKRASTISYGAQSDAILVTARRTPDAAASDQVLVMLRREDLSLQPVSGWNTLGMRGTCSGGFMLEGRGHVQQVFQTPFSEIASSTILPVSHVLWASVWLGIATDAVRRGQKYFRKQARSGSSAVTQSGLRLANALGLLRTMEASVHSALLFYEDQQGANAEALSFGAALRMDDLKIRMSNMALEIVGEVMQLCGMAAYKNDTPFSLGRHLRDLHSAPIMINNDRLAASMAVLMMAERAI</sequence>
<dbReference type="PANTHER" id="PTHR43884">
    <property type="entry name" value="ACYL-COA DEHYDROGENASE"/>
    <property type="match status" value="1"/>
</dbReference>
<dbReference type="InterPro" id="IPR036250">
    <property type="entry name" value="AcylCo_DH-like_C"/>
</dbReference>
<feature type="domain" description="Acyl-CoA dehydrogenase/oxidase C-terminal" evidence="5">
    <location>
        <begin position="255"/>
        <end position="386"/>
    </location>
</feature>
<evidence type="ECO:0000313" key="8">
    <source>
        <dbReference type="Proteomes" id="UP001082899"/>
    </source>
</evidence>
<evidence type="ECO:0000256" key="3">
    <source>
        <dbReference type="ARBA" id="ARBA00022630"/>
    </source>
</evidence>
<evidence type="ECO:0000256" key="1">
    <source>
        <dbReference type="ARBA" id="ARBA00001974"/>
    </source>
</evidence>
<dbReference type="InterPro" id="IPR009100">
    <property type="entry name" value="AcylCoA_DH/oxidase_NM_dom_sf"/>
</dbReference>
<keyword evidence="8" id="KW-1185">Reference proteome</keyword>
<feature type="domain" description="Acyl-CoA dehydrogenase/oxidase N-terminal" evidence="6">
    <location>
        <begin position="33"/>
        <end position="121"/>
    </location>
</feature>
<dbReference type="Proteomes" id="UP001082899">
    <property type="component" value="Unassembled WGS sequence"/>
</dbReference>
<comment type="cofactor">
    <cofactor evidence="1">
        <name>FAD</name>
        <dbReference type="ChEBI" id="CHEBI:57692"/>
    </cofactor>
</comment>
<evidence type="ECO:0000256" key="4">
    <source>
        <dbReference type="ARBA" id="ARBA00022827"/>
    </source>
</evidence>
<dbReference type="InterPro" id="IPR046373">
    <property type="entry name" value="Acyl-CoA_Oxase/DH_mid-dom_sf"/>
</dbReference>
<protein>
    <submittedName>
        <fullName evidence="7">Acyl-CoA/acyl-ACP dehydrogenase</fullName>
    </submittedName>
</protein>
<dbReference type="InterPro" id="IPR009075">
    <property type="entry name" value="AcylCo_DH/oxidase_C"/>
</dbReference>
<keyword evidence="4" id="KW-0274">FAD</keyword>
<dbReference type="SUPFAM" id="SSF47203">
    <property type="entry name" value="Acyl-CoA dehydrogenase C-terminal domain-like"/>
    <property type="match status" value="1"/>
</dbReference>